<proteinExistence type="predicted"/>
<comment type="caution">
    <text evidence="1">The sequence shown here is derived from an EMBL/GenBank/DDBJ whole genome shotgun (WGS) entry which is preliminary data.</text>
</comment>
<dbReference type="AlphaFoldDB" id="A0A0F9UGW4"/>
<dbReference type="EMBL" id="LAZR01000146">
    <property type="protein sequence ID" value="KKN86607.1"/>
    <property type="molecule type" value="Genomic_DNA"/>
</dbReference>
<protein>
    <submittedName>
        <fullName evidence="1">Uncharacterized protein</fullName>
    </submittedName>
</protein>
<reference evidence="1" key="1">
    <citation type="journal article" date="2015" name="Nature">
        <title>Complex archaea that bridge the gap between prokaryotes and eukaryotes.</title>
        <authorList>
            <person name="Spang A."/>
            <person name="Saw J.H."/>
            <person name="Jorgensen S.L."/>
            <person name="Zaremba-Niedzwiedzka K."/>
            <person name="Martijn J."/>
            <person name="Lind A.E."/>
            <person name="van Eijk R."/>
            <person name="Schleper C."/>
            <person name="Guy L."/>
            <person name="Ettema T.J."/>
        </authorList>
    </citation>
    <scope>NUCLEOTIDE SEQUENCE</scope>
</reference>
<organism evidence="1">
    <name type="scientific">marine sediment metagenome</name>
    <dbReference type="NCBI Taxonomy" id="412755"/>
    <lineage>
        <taxon>unclassified sequences</taxon>
        <taxon>metagenomes</taxon>
        <taxon>ecological metagenomes</taxon>
    </lineage>
</organism>
<name>A0A0F9UGW4_9ZZZZ</name>
<evidence type="ECO:0000313" key="1">
    <source>
        <dbReference type="EMBL" id="KKN86607.1"/>
    </source>
</evidence>
<accession>A0A0F9UGW4</accession>
<sequence>MVKYMLRINTYDGCLIEITTDAKTEKDAHKQINVVMKRIFGADDFSAPFSFHEVKEDG</sequence>
<gene>
    <name evidence="1" type="ORF">LCGC14_0267830</name>
</gene>